<sequence>MAPPSETMENGLVAMPVSYAGGFVALSYIISAMGSVTCLEMLHRRTSRSGLLNWYLLLTSSLSMGGIGIWSMHFIGNRAIYLGDGADSDQISYNIPFTILSLVLPILVLCAAFYAISFEERPAMARLAAGGVLTGGAICGMHYIGQLGISNYTCSYAVGNIIGAAMIAVFSAMSALTVFFRWKAAWADSWWRRLICAAILAGAVSGMHWTAAVGTTYRRVAGAKTGAQLSRTQTVIICSALSFASCVILSICAVVAGGNRRRSTTRARQLVLSCVLFDPAGRIMVTPQALLPTRKVVDRYIGRYMKDDDFSRTHPAFLWAFRASRNWSLLKDIIPFMKRTLQNDEEEINRLMHQRGAAENNNSNTGFGFDTLFKQFFCVSAQDLADELRQPLSGLGELYPEVVSTSTQVSRFQMRSSSTVKSSRPRLGKGQLMFTVRQLSSPDEVARFMANGFRFSPIERIASTLASRIHVPVVELASHLHGMHEYCQLPKGYPSGVHVVAFAMRPTIHEHFEVLATLNSPIALPSSSLPVKSLHRVDLDLISQMSDFTITTCLKHLTAFISDNSSSTESLQVSPESTFADHLYRAILELAASLPNNIASAVRLSGRPLSAPSRRELLTSPDPEPCTLLCFRVVSALDTQISEPGLHNFVPLRLFRVQEQVNDGLVERDRFLRELNAEFASYSAQSMADRASVPSSLLIMEQSHRGRGQRRFSWSAFAFTRRQGGHRHHIRDQEQPRPRRSLSQESLVRQASRKKATPNEIFINREVRIEVSQLDDARSEIVSSSKAADVRGRKRVEATCYVDELYGLCLGSGVRMAPGYGQTAKMSFIPKWSYGQSPFQWRFSRMTYFATVTVVTLFIFSLAYVYAEEPPFWPSARPPPSSVRPDNTNNHNDGHSYASGDTHAPTLPSKTPSTPVHLDGSLETAFDGSDLLVKPKDLRVVGVIFYGRRDRSSILECYTRQNLVSNGGWLDKVIWAANTDNEEDLAWINDVAAASNGDYEIVRMDQKGYGNVYEATFTERKTIYVKIDDDVVYIEPQAIAKAVTTLISNPDALLVSANVVNSPALGWWHYHLDTSHSFKPELIPKEAELATRGNGLWKTSDLPFWEGDAGLDFKQFDTFTDFFNVQEDEDIPKHRWLPTRHEFDIYSTSVAATDAEGGPHLTKWPIGAQSHYSFFTNLENGELGKYGLGKDYGQGTTWHMRGHRISINFIIMRGSDVIDHMDLVTGHPTGDDEQQLTVEMPRILQRPVLVESHAIVSHFSYGPQRYLHKTDVLERYFNYANDNVCPGRSLVDPLSPDYKTPDSLSSNSKPSSSRLRRGRRGTNST</sequence>
<keyword evidence="5" id="KW-1185">Reference proteome</keyword>
<feature type="region of interest" description="Disordered" evidence="1">
    <location>
        <begin position="1295"/>
        <end position="1325"/>
    </location>
</feature>
<evidence type="ECO:0000256" key="1">
    <source>
        <dbReference type="SAM" id="MobiDB-lite"/>
    </source>
</evidence>
<feature type="region of interest" description="Disordered" evidence="1">
    <location>
        <begin position="875"/>
        <end position="914"/>
    </location>
</feature>
<feature type="transmembrane region" description="Helical" evidence="2">
    <location>
        <begin position="234"/>
        <end position="258"/>
    </location>
</feature>
<dbReference type="EMBL" id="CVMT01000001">
    <property type="protein sequence ID" value="CRG83390.1"/>
    <property type="molecule type" value="Genomic_DNA"/>
</dbReference>
<feature type="region of interest" description="Disordered" evidence="1">
    <location>
        <begin position="723"/>
        <end position="753"/>
    </location>
</feature>
<gene>
    <name evidence="4" type="ORF">PISL3812_00741</name>
</gene>
<evidence type="ECO:0000256" key="2">
    <source>
        <dbReference type="SAM" id="Phobius"/>
    </source>
</evidence>
<proteinExistence type="predicted"/>
<feature type="transmembrane region" description="Helical" evidence="2">
    <location>
        <begin position="123"/>
        <end position="144"/>
    </location>
</feature>
<keyword evidence="2" id="KW-1133">Transmembrane helix</keyword>
<dbReference type="Pfam" id="PF03707">
    <property type="entry name" value="MHYT"/>
    <property type="match status" value="1"/>
</dbReference>
<feature type="transmembrane region" description="Helical" evidence="2">
    <location>
        <begin position="156"/>
        <end position="182"/>
    </location>
</feature>
<dbReference type="OrthoDB" id="264015at2759"/>
<dbReference type="PANTHER" id="PTHR35152:SF1">
    <property type="entry name" value="DOMAIN SIGNALLING PROTEIN, PUTATIVE (AFU_ORTHOLOGUE AFUA_5G11310)-RELATED"/>
    <property type="match status" value="1"/>
</dbReference>
<feature type="transmembrane region" description="Helical" evidence="2">
    <location>
        <begin position="20"/>
        <end position="42"/>
    </location>
</feature>
<dbReference type="PANTHER" id="PTHR35152">
    <property type="entry name" value="DOMAIN SIGNALLING PROTEIN, PUTATIVE (AFU_ORTHOLOGUE AFUA_5G11310)-RELATED"/>
    <property type="match status" value="1"/>
</dbReference>
<name>A0A0U1LM60_TALIS</name>
<evidence type="ECO:0000313" key="4">
    <source>
        <dbReference type="EMBL" id="CRG83390.1"/>
    </source>
</evidence>
<feature type="transmembrane region" description="Helical" evidence="2">
    <location>
        <begin position="54"/>
        <end position="75"/>
    </location>
</feature>
<organism evidence="4 5">
    <name type="scientific">Talaromyces islandicus</name>
    <name type="common">Penicillium islandicum</name>
    <dbReference type="NCBI Taxonomy" id="28573"/>
    <lineage>
        <taxon>Eukaryota</taxon>
        <taxon>Fungi</taxon>
        <taxon>Dikarya</taxon>
        <taxon>Ascomycota</taxon>
        <taxon>Pezizomycotina</taxon>
        <taxon>Eurotiomycetes</taxon>
        <taxon>Eurotiomycetidae</taxon>
        <taxon>Eurotiales</taxon>
        <taxon>Trichocomaceae</taxon>
        <taxon>Talaromyces</taxon>
        <taxon>Talaromyces sect. Islandici</taxon>
    </lineage>
</organism>
<feature type="transmembrane region" description="Helical" evidence="2">
    <location>
        <begin position="95"/>
        <end position="116"/>
    </location>
</feature>
<protein>
    <submittedName>
        <fullName evidence="4">Signaling protein YkoW</fullName>
    </submittedName>
</protein>
<keyword evidence="2" id="KW-0812">Transmembrane</keyword>
<dbReference type="Proteomes" id="UP000054383">
    <property type="component" value="Unassembled WGS sequence"/>
</dbReference>
<dbReference type="InterPro" id="IPR005330">
    <property type="entry name" value="MHYT_dom"/>
</dbReference>
<evidence type="ECO:0000259" key="3">
    <source>
        <dbReference type="PROSITE" id="PS50924"/>
    </source>
</evidence>
<feature type="transmembrane region" description="Helical" evidence="2">
    <location>
        <begin position="194"/>
        <end position="214"/>
    </location>
</feature>
<feature type="compositionally biased region" description="Basic residues" evidence="1">
    <location>
        <begin position="1314"/>
        <end position="1325"/>
    </location>
</feature>
<feature type="domain" description="MHYT" evidence="3">
    <location>
        <begin position="19"/>
        <end position="218"/>
    </location>
</feature>
<feature type="transmembrane region" description="Helical" evidence="2">
    <location>
        <begin position="846"/>
        <end position="867"/>
    </location>
</feature>
<accession>A0A0U1LM60</accession>
<evidence type="ECO:0000313" key="5">
    <source>
        <dbReference type="Proteomes" id="UP000054383"/>
    </source>
</evidence>
<feature type="compositionally biased region" description="Low complexity" evidence="1">
    <location>
        <begin position="1303"/>
        <end position="1313"/>
    </location>
</feature>
<dbReference type="STRING" id="28573.A0A0U1LM60"/>
<dbReference type="PROSITE" id="PS50924">
    <property type="entry name" value="MHYT"/>
    <property type="match status" value="1"/>
</dbReference>
<reference evidence="4 5" key="1">
    <citation type="submission" date="2015-04" db="EMBL/GenBank/DDBJ databases">
        <authorList>
            <person name="Syromyatnikov M.Y."/>
            <person name="Popov V.N."/>
        </authorList>
    </citation>
    <scope>NUCLEOTIDE SEQUENCE [LARGE SCALE GENOMIC DNA]</scope>
    <source>
        <strain evidence="4">WF-38-12</strain>
    </source>
</reference>
<keyword evidence="2" id="KW-0472">Membrane</keyword>